<dbReference type="Proteomes" id="UP000800092">
    <property type="component" value="Unassembled WGS sequence"/>
</dbReference>
<dbReference type="EMBL" id="ML991781">
    <property type="protein sequence ID" value="KAF2237239.1"/>
    <property type="molecule type" value="Genomic_DNA"/>
</dbReference>
<dbReference type="Pfam" id="PF25053">
    <property type="entry name" value="DUF7791"/>
    <property type="match status" value="1"/>
</dbReference>
<accession>A0A6A6HHF1</accession>
<feature type="chain" id="PRO_5025478042" evidence="2">
    <location>
        <begin position="17"/>
        <end position="655"/>
    </location>
</feature>
<evidence type="ECO:0000256" key="1">
    <source>
        <dbReference type="ARBA" id="ARBA00022737"/>
    </source>
</evidence>
<protein>
    <submittedName>
        <fullName evidence="5">Uncharacterized protein</fullName>
    </submittedName>
</protein>
<feature type="domain" description="DUF7791" evidence="4">
    <location>
        <begin position="509"/>
        <end position="638"/>
    </location>
</feature>
<dbReference type="Gene3D" id="3.40.50.300">
    <property type="entry name" value="P-loop containing nucleotide triphosphate hydrolases"/>
    <property type="match status" value="1"/>
</dbReference>
<dbReference type="AlphaFoldDB" id="A0A6A6HHF1"/>
<name>A0A6A6HHF1_VIRVR</name>
<keyword evidence="1" id="KW-0677">Repeat</keyword>
<proteinExistence type="predicted"/>
<evidence type="ECO:0000313" key="5">
    <source>
        <dbReference type="EMBL" id="KAF2237239.1"/>
    </source>
</evidence>
<feature type="signal peptide" evidence="2">
    <location>
        <begin position="1"/>
        <end position="16"/>
    </location>
</feature>
<dbReference type="InterPro" id="IPR056693">
    <property type="entry name" value="DUF7791"/>
</dbReference>
<evidence type="ECO:0000256" key="2">
    <source>
        <dbReference type="SAM" id="SignalP"/>
    </source>
</evidence>
<sequence length="655" mass="75836">MAEAVAAIAVVASVIACVQFAGKLTTETVNFAKSTSNRLREHRRLRELTLENEHLTTRLRALQCSGKDHFLEKSVQEKAIQCHEECKRLLEMLESLRANNARQKIVAALKSIRKQPKIEACRKRLKELQAQLSLVLLALVQSDQRQEFSSLRDCIEEQHEQNASELQQATKTVTTQMRELLQRNDNVVAKIIRSLEFPTMYQRRHDLVDAASETFNWPFSESPIADWLQKGTGIFWVRGKAGSGKSTLMKHIVQDRRTYEHLKIWANDKTLLVADHFFWISGASLQRSYQGMLQTLLHSIFRADRSLVPIVCPDRYQNVELDDGGIWSTDELFECLCASVRDSNVRYCFFIDGLDEYQPQEDHLKLVDRLKQITKYTNVKLCVSSRVWTIFENAFGLNHQTIRLEEVTRDDMKKFARSRLSASDIETGQTNLADWSSKFDGLVDDIVDKAEGVFLWTHLVLSSMHDRMLAGIDPDGLRQCLREFPSDLEEYIRDLIWARINTTWLKGRSETAYALKFAMIMVEEDDVQEVLSYWLLLLSRDCDISERDFHKQLRLQCIEDEILSQMCRKTVQILRQACKDILRITQDGHVSDSRVDFSHRSMYDFLSTAEMQTFLDENVPSHFLESDFIIRFRIAQNKLRSRDVSLSPTPAPLRI</sequence>
<dbReference type="PANTHER" id="PTHR10039:SF5">
    <property type="entry name" value="NACHT DOMAIN-CONTAINING PROTEIN"/>
    <property type="match status" value="1"/>
</dbReference>
<evidence type="ECO:0000313" key="6">
    <source>
        <dbReference type="Proteomes" id="UP000800092"/>
    </source>
</evidence>
<dbReference type="PANTHER" id="PTHR10039">
    <property type="entry name" value="AMELOGENIN"/>
    <property type="match status" value="1"/>
</dbReference>
<evidence type="ECO:0000259" key="4">
    <source>
        <dbReference type="Pfam" id="PF25053"/>
    </source>
</evidence>
<dbReference type="InterPro" id="IPR027417">
    <property type="entry name" value="P-loop_NTPase"/>
</dbReference>
<dbReference type="OrthoDB" id="443402at2759"/>
<dbReference type="InterPro" id="IPR056884">
    <property type="entry name" value="NPHP3-like_N"/>
</dbReference>
<keyword evidence="6" id="KW-1185">Reference proteome</keyword>
<organism evidence="5 6">
    <name type="scientific">Viridothelium virens</name>
    <name type="common">Speckled blister lichen</name>
    <name type="synonym">Trypethelium virens</name>
    <dbReference type="NCBI Taxonomy" id="1048519"/>
    <lineage>
        <taxon>Eukaryota</taxon>
        <taxon>Fungi</taxon>
        <taxon>Dikarya</taxon>
        <taxon>Ascomycota</taxon>
        <taxon>Pezizomycotina</taxon>
        <taxon>Dothideomycetes</taxon>
        <taxon>Dothideomycetes incertae sedis</taxon>
        <taxon>Trypetheliales</taxon>
        <taxon>Trypetheliaceae</taxon>
        <taxon>Viridothelium</taxon>
    </lineage>
</organism>
<feature type="domain" description="Nephrocystin 3-like N-terminal" evidence="3">
    <location>
        <begin position="214"/>
        <end position="386"/>
    </location>
</feature>
<keyword evidence="2" id="KW-0732">Signal</keyword>
<reference evidence="5" key="1">
    <citation type="journal article" date="2020" name="Stud. Mycol.">
        <title>101 Dothideomycetes genomes: a test case for predicting lifestyles and emergence of pathogens.</title>
        <authorList>
            <person name="Haridas S."/>
            <person name="Albert R."/>
            <person name="Binder M."/>
            <person name="Bloem J."/>
            <person name="Labutti K."/>
            <person name="Salamov A."/>
            <person name="Andreopoulos B."/>
            <person name="Baker S."/>
            <person name="Barry K."/>
            <person name="Bills G."/>
            <person name="Bluhm B."/>
            <person name="Cannon C."/>
            <person name="Castanera R."/>
            <person name="Culley D."/>
            <person name="Daum C."/>
            <person name="Ezra D."/>
            <person name="Gonzalez J."/>
            <person name="Henrissat B."/>
            <person name="Kuo A."/>
            <person name="Liang C."/>
            <person name="Lipzen A."/>
            <person name="Lutzoni F."/>
            <person name="Magnuson J."/>
            <person name="Mondo S."/>
            <person name="Nolan M."/>
            <person name="Ohm R."/>
            <person name="Pangilinan J."/>
            <person name="Park H.-J."/>
            <person name="Ramirez L."/>
            <person name="Alfaro M."/>
            <person name="Sun H."/>
            <person name="Tritt A."/>
            <person name="Yoshinaga Y."/>
            <person name="Zwiers L.-H."/>
            <person name="Turgeon B."/>
            <person name="Goodwin S."/>
            <person name="Spatafora J."/>
            <person name="Crous P."/>
            <person name="Grigoriev I."/>
        </authorList>
    </citation>
    <scope>NUCLEOTIDE SEQUENCE</scope>
    <source>
        <strain evidence="5">Tuck. ex Michener</strain>
    </source>
</reference>
<dbReference type="Pfam" id="PF24883">
    <property type="entry name" value="NPHP3_N"/>
    <property type="match status" value="1"/>
</dbReference>
<evidence type="ECO:0000259" key="3">
    <source>
        <dbReference type="Pfam" id="PF24883"/>
    </source>
</evidence>
<dbReference type="SUPFAM" id="SSF52540">
    <property type="entry name" value="P-loop containing nucleoside triphosphate hydrolases"/>
    <property type="match status" value="1"/>
</dbReference>
<gene>
    <name evidence="5" type="ORF">EV356DRAFT_496816</name>
</gene>